<keyword evidence="4" id="KW-0274">FAD</keyword>
<dbReference type="PANTHER" id="PTHR10961:SF37">
    <property type="entry name" value="FAD DEPENDENT OXIDOREDUCTASE DOMAIN-CONTAINING PROTEIN"/>
    <property type="match status" value="1"/>
</dbReference>
<dbReference type="InterPro" id="IPR045170">
    <property type="entry name" value="MTOX"/>
</dbReference>
<gene>
    <name evidence="7" type="ORF">K469DRAFT_588655</name>
</gene>
<name>A0A6A6DQA4_9PEZI</name>
<evidence type="ECO:0000259" key="6">
    <source>
        <dbReference type="Pfam" id="PF01266"/>
    </source>
</evidence>
<dbReference type="SUPFAM" id="SSF51905">
    <property type="entry name" value="FAD/NAD(P)-binding domain"/>
    <property type="match status" value="1"/>
</dbReference>
<proteinExistence type="inferred from homology"/>
<comment type="cofactor">
    <cofactor evidence="1">
        <name>FAD</name>
        <dbReference type="ChEBI" id="CHEBI:57692"/>
    </cofactor>
</comment>
<feature type="domain" description="FAD dependent oxidoreductase" evidence="6">
    <location>
        <begin position="11"/>
        <end position="396"/>
    </location>
</feature>
<evidence type="ECO:0000256" key="5">
    <source>
        <dbReference type="ARBA" id="ARBA00023002"/>
    </source>
</evidence>
<dbReference type="Gene3D" id="3.50.50.60">
    <property type="entry name" value="FAD/NAD(P)-binding domain"/>
    <property type="match status" value="1"/>
</dbReference>
<dbReference type="PANTHER" id="PTHR10961">
    <property type="entry name" value="PEROXISOMAL SARCOSINE OXIDASE"/>
    <property type="match status" value="1"/>
</dbReference>
<dbReference type="InterPro" id="IPR036188">
    <property type="entry name" value="FAD/NAD-bd_sf"/>
</dbReference>
<dbReference type="Proteomes" id="UP000800200">
    <property type="component" value="Unassembled WGS sequence"/>
</dbReference>
<comment type="similarity">
    <text evidence="2">Belongs to the MSOX/MTOX family.</text>
</comment>
<dbReference type="Pfam" id="PF01266">
    <property type="entry name" value="DAO"/>
    <property type="match status" value="1"/>
</dbReference>
<reference evidence="7" key="1">
    <citation type="journal article" date="2020" name="Stud. Mycol.">
        <title>101 Dothideomycetes genomes: a test case for predicting lifestyles and emergence of pathogens.</title>
        <authorList>
            <person name="Haridas S."/>
            <person name="Albert R."/>
            <person name="Binder M."/>
            <person name="Bloem J."/>
            <person name="Labutti K."/>
            <person name="Salamov A."/>
            <person name="Andreopoulos B."/>
            <person name="Baker S."/>
            <person name="Barry K."/>
            <person name="Bills G."/>
            <person name="Bluhm B."/>
            <person name="Cannon C."/>
            <person name="Castanera R."/>
            <person name="Culley D."/>
            <person name="Daum C."/>
            <person name="Ezra D."/>
            <person name="Gonzalez J."/>
            <person name="Henrissat B."/>
            <person name="Kuo A."/>
            <person name="Liang C."/>
            <person name="Lipzen A."/>
            <person name="Lutzoni F."/>
            <person name="Magnuson J."/>
            <person name="Mondo S."/>
            <person name="Nolan M."/>
            <person name="Ohm R."/>
            <person name="Pangilinan J."/>
            <person name="Park H.-J."/>
            <person name="Ramirez L."/>
            <person name="Alfaro M."/>
            <person name="Sun H."/>
            <person name="Tritt A."/>
            <person name="Yoshinaga Y."/>
            <person name="Zwiers L.-H."/>
            <person name="Turgeon B."/>
            <person name="Goodwin S."/>
            <person name="Spatafora J."/>
            <person name="Crous P."/>
            <person name="Grigoriev I."/>
        </authorList>
    </citation>
    <scope>NUCLEOTIDE SEQUENCE</scope>
    <source>
        <strain evidence="7">CBS 207.26</strain>
    </source>
</reference>
<dbReference type="InterPro" id="IPR006076">
    <property type="entry name" value="FAD-dep_OxRdtase"/>
</dbReference>
<dbReference type="GO" id="GO:0051698">
    <property type="term" value="F:saccharopine oxidase activity"/>
    <property type="evidence" value="ECO:0007669"/>
    <property type="project" value="TreeGrafter"/>
</dbReference>
<keyword evidence="5" id="KW-0560">Oxidoreductase</keyword>
<evidence type="ECO:0000256" key="1">
    <source>
        <dbReference type="ARBA" id="ARBA00001974"/>
    </source>
</evidence>
<evidence type="ECO:0000256" key="4">
    <source>
        <dbReference type="ARBA" id="ARBA00022827"/>
    </source>
</evidence>
<dbReference type="GO" id="GO:0008115">
    <property type="term" value="F:sarcosine oxidase activity"/>
    <property type="evidence" value="ECO:0007669"/>
    <property type="project" value="TreeGrafter"/>
</dbReference>
<keyword evidence="3" id="KW-0285">Flavoprotein</keyword>
<dbReference type="Gene3D" id="3.30.9.10">
    <property type="entry name" value="D-Amino Acid Oxidase, subunit A, domain 2"/>
    <property type="match status" value="1"/>
</dbReference>
<evidence type="ECO:0000256" key="3">
    <source>
        <dbReference type="ARBA" id="ARBA00022630"/>
    </source>
</evidence>
<keyword evidence="8" id="KW-1185">Reference proteome</keyword>
<evidence type="ECO:0000256" key="2">
    <source>
        <dbReference type="ARBA" id="ARBA00010989"/>
    </source>
</evidence>
<protein>
    <submittedName>
        <fullName evidence="7">Sarcosine oxidase</fullName>
    </submittedName>
</protein>
<sequence length="440" mass="49543">MSTSSTTAPSILIIGAGIFGTSTAYHLSLTHPFPSKITVLDRSPFPSHHAASTDINKIVRADYTSRFYMELAYEALETWKNWPVLQDAEGRRFFHQSGWITLSNEGNDLAERIRRNFRDRGSDVTKDIEIDQGVRGRWNGLLRETDLQAIVAGYENPDAGWADAGDAIAKLMEHAVSRGVNYESADVENLILGDNGIRGAKTKDRGIYEADKVLLATGAWTSQLLASIEDELDMKDEDRVEKQVTAAGVCVVHYKLSNSEYETLKDMPVLIYGDRGEALPPPRSNHLLKFTNPNSFTNTVFTPTGHRISVPPDREQSVVSEKLKQETLDSIVKKVMPQCMERPVDYWRLCWDAITPSQDQLLAKHPHPRLNNLYFAVGGSFHSWKFLPIIGQYVVNLLNGISNGEEKDQKWGWKTEKHQGRGVHEKVIPKRELKDLDDDV</sequence>
<evidence type="ECO:0000313" key="7">
    <source>
        <dbReference type="EMBL" id="KAF2181691.1"/>
    </source>
</evidence>
<accession>A0A6A6DQA4</accession>
<dbReference type="OrthoDB" id="2219495at2759"/>
<dbReference type="AlphaFoldDB" id="A0A6A6DQA4"/>
<dbReference type="GO" id="GO:0050660">
    <property type="term" value="F:flavin adenine dinucleotide binding"/>
    <property type="evidence" value="ECO:0007669"/>
    <property type="project" value="InterPro"/>
</dbReference>
<evidence type="ECO:0000313" key="8">
    <source>
        <dbReference type="Proteomes" id="UP000800200"/>
    </source>
</evidence>
<dbReference type="EMBL" id="ML994651">
    <property type="protein sequence ID" value="KAF2181691.1"/>
    <property type="molecule type" value="Genomic_DNA"/>
</dbReference>
<organism evidence="7 8">
    <name type="scientific">Zopfia rhizophila CBS 207.26</name>
    <dbReference type="NCBI Taxonomy" id="1314779"/>
    <lineage>
        <taxon>Eukaryota</taxon>
        <taxon>Fungi</taxon>
        <taxon>Dikarya</taxon>
        <taxon>Ascomycota</taxon>
        <taxon>Pezizomycotina</taxon>
        <taxon>Dothideomycetes</taxon>
        <taxon>Dothideomycetes incertae sedis</taxon>
        <taxon>Zopfiaceae</taxon>
        <taxon>Zopfia</taxon>
    </lineage>
</organism>